<dbReference type="PANTHER" id="PTHR35486">
    <property type="entry name" value="EXPRESSED PROTEIN"/>
    <property type="match status" value="1"/>
</dbReference>
<dbReference type="AlphaFoldDB" id="A0A6G1FAB3"/>
<sequence length="348" mass="37274">MVTEKDVMAAMDTFQLMLKDGKESLPAGGEVIKFAEFISDDGEGQRRRAKIAIEAGGGVCATCLGDRLLALAAAQNGASPPPLREPAPARDPPAAAPAFPRSVSPYVSRRKSDSSGGGGGGALKHHPSLLFFRTPQVGPAYGCSGGLEEGDIGYEKRRAGKFSVITTLFGHHHHHRLSKDKGGDKESRNRSWLAGFIPRRRKKQVPAPAAVASSSPPRRSCRVVSNRGLSPERDCDGSDEESSSPADPPWRPSPSPMRRTPCRRRQTSSMPSGFAVCLSPLVRPSPGRRHRSVQPPDPGTFSCDLRPSPLHNISSAASITRCRSRKLADGGRFRSFQVLLATCGLPTT</sequence>
<feature type="compositionally biased region" description="Pro residues" evidence="1">
    <location>
        <begin position="246"/>
        <end position="255"/>
    </location>
</feature>
<evidence type="ECO:0000256" key="1">
    <source>
        <dbReference type="SAM" id="MobiDB-lite"/>
    </source>
</evidence>
<keyword evidence="3" id="KW-1185">Reference proteome</keyword>
<feature type="region of interest" description="Disordered" evidence="1">
    <location>
        <begin position="171"/>
        <end position="303"/>
    </location>
</feature>
<protein>
    <submittedName>
        <fullName evidence="2">Uncharacterized protein</fullName>
    </submittedName>
</protein>
<feature type="compositionally biased region" description="Low complexity" evidence="1">
    <location>
        <begin position="96"/>
        <end position="105"/>
    </location>
</feature>
<feature type="compositionally biased region" description="Pro residues" evidence="1">
    <location>
        <begin position="79"/>
        <end position="95"/>
    </location>
</feature>
<feature type="region of interest" description="Disordered" evidence="1">
    <location>
        <begin position="76"/>
        <end position="122"/>
    </location>
</feature>
<organism evidence="2 3">
    <name type="scientific">Oryza meyeriana var. granulata</name>
    <dbReference type="NCBI Taxonomy" id="110450"/>
    <lineage>
        <taxon>Eukaryota</taxon>
        <taxon>Viridiplantae</taxon>
        <taxon>Streptophyta</taxon>
        <taxon>Embryophyta</taxon>
        <taxon>Tracheophyta</taxon>
        <taxon>Spermatophyta</taxon>
        <taxon>Magnoliopsida</taxon>
        <taxon>Liliopsida</taxon>
        <taxon>Poales</taxon>
        <taxon>Poaceae</taxon>
        <taxon>BOP clade</taxon>
        <taxon>Oryzoideae</taxon>
        <taxon>Oryzeae</taxon>
        <taxon>Oryzinae</taxon>
        <taxon>Oryza</taxon>
        <taxon>Oryza meyeriana</taxon>
    </lineage>
</organism>
<proteinExistence type="predicted"/>
<evidence type="ECO:0000313" key="2">
    <source>
        <dbReference type="EMBL" id="KAF0933868.1"/>
    </source>
</evidence>
<name>A0A6G1FAB3_9ORYZ</name>
<evidence type="ECO:0000313" key="3">
    <source>
        <dbReference type="Proteomes" id="UP000479710"/>
    </source>
</evidence>
<accession>A0A6G1FAB3</accession>
<dbReference type="OrthoDB" id="688025at2759"/>
<feature type="compositionally biased region" description="Low complexity" evidence="1">
    <location>
        <begin position="205"/>
        <end position="227"/>
    </location>
</feature>
<reference evidence="2 3" key="1">
    <citation type="submission" date="2019-11" db="EMBL/GenBank/DDBJ databases">
        <title>Whole genome sequence of Oryza granulata.</title>
        <authorList>
            <person name="Li W."/>
        </authorList>
    </citation>
    <scope>NUCLEOTIDE SEQUENCE [LARGE SCALE GENOMIC DNA]</scope>
    <source>
        <strain evidence="3">cv. Menghai</strain>
        <tissue evidence="2">Leaf</tissue>
    </source>
</reference>
<feature type="compositionally biased region" description="Basic and acidic residues" evidence="1">
    <location>
        <begin position="179"/>
        <end position="189"/>
    </location>
</feature>
<comment type="caution">
    <text evidence="2">The sequence shown here is derived from an EMBL/GenBank/DDBJ whole genome shotgun (WGS) entry which is preliminary data.</text>
</comment>
<dbReference type="Proteomes" id="UP000479710">
    <property type="component" value="Unassembled WGS sequence"/>
</dbReference>
<dbReference type="PANTHER" id="PTHR35486:SF1">
    <property type="entry name" value="OS02G0689500 PROTEIN"/>
    <property type="match status" value="1"/>
</dbReference>
<gene>
    <name evidence="2" type="ORF">E2562_019315</name>
</gene>
<dbReference type="EMBL" id="SPHZ02000001">
    <property type="protein sequence ID" value="KAF0933868.1"/>
    <property type="molecule type" value="Genomic_DNA"/>
</dbReference>